<dbReference type="InterPro" id="IPR036291">
    <property type="entry name" value="NAD(P)-bd_dom_sf"/>
</dbReference>
<protein>
    <recommendedName>
        <fullName evidence="3">alcohol dehydrogenase</fullName>
        <ecNumber evidence="3">1.1.1.1</ecNumber>
    </recommendedName>
</protein>
<comment type="catalytic activity">
    <reaction evidence="8">
        <text>a primary alcohol + NAD(+) = an aldehyde + NADH + H(+)</text>
        <dbReference type="Rhea" id="RHEA:10736"/>
        <dbReference type="ChEBI" id="CHEBI:15378"/>
        <dbReference type="ChEBI" id="CHEBI:15734"/>
        <dbReference type="ChEBI" id="CHEBI:17478"/>
        <dbReference type="ChEBI" id="CHEBI:57540"/>
        <dbReference type="ChEBI" id="CHEBI:57945"/>
        <dbReference type="EC" id="1.1.1.1"/>
    </reaction>
</comment>
<evidence type="ECO:0000256" key="8">
    <source>
        <dbReference type="ARBA" id="ARBA00049243"/>
    </source>
</evidence>
<dbReference type="InterPro" id="IPR011032">
    <property type="entry name" value="GroES-like_sf"/>
</dbReference>
<dbReference type="SUPFAM" id="SSF50129">
    <property type="entry name" value="GroES-like"/>
    <property type="match status" value="1"/>
</dbReference>
<keyword evidence="6" id="KW-0560">Oxidoreductase</keyword>
<dbReference type="SUPFAM" id="SSF51735">
    <property type="entry name" value="NAD(P)-binding Rossmann-fold domains"/>
    <property type="match status" value="1"/>
</dbReference>
<dbReference type="EMBL" id="BAABBA010000010">
    <property type="protein sequence ID" value="GAA4287870.1"/>
    <property type="molecule type" value="Genomic_DNA"/>
</dbReference>
<dbReference type="InterPro" id="IPR013149">
    <property type="entry name" value="ADH-like_C"/>
</dbReference>
<dbReference type="Pfam" id="PF00107">
    <property type="entry name" value="ADH_zinc_N"/>
    <property type="match status" value="1"/>
</dbReference>
<comment type="caution">
    <text evidence="10">The sequence shown here is derived from an EMBL/GenBank/DDBJ whole genome shotgun (WGS) entry which is preliminary data.</text>
</comment>
<evidence type="ECO:0000313" key="11">
    <source>
        <dbReference type="Proteomes" id="UP001499841"/>
    </source>
</evidence>
<dbReference type="InterPro" id="IPR020843">
    <property type="entry name" value="ER"/>
</dbReference>
<sequence>MKAWMFNGAGQPLELAEIPDPTARPGEIVIDVKASGLCHSDVSALDDPNWRVNFGDLPVVLGHEPVGVVTEISEGVTEVQVGDRVGIPSGPPNVNGYFRDGGYAEKTTAIAAEVVKIPDGLDFLRAASGTDAGNVAHHAVVTRGKVEAGQKVGIIGIGGLGQVGARIAVLKGAEVYAAEIKEDVWPMARELGVVRCVKDIRELSDVGLDTIIDFAGFGTTTTGAIEAVREYGRVVQVGMGKLVFEINSNPLIIKQIELVGSMGGGVEDLRGVYEMMASGGLDPKITTTTFDKIDEGLDLLRHGKVQGRMVVDMQNGI</sequence>
<evidence type="ECO:0000256" key="3">
    <source>
        <dbReference type="ARBA" id="ARBA00013190"/>
    </source>
</evidence>
<evidence type="ECO:0000313" key="10">
    <source>
        <dbReference type="EMBL" id="GAA4287870.1"/>
    </source>
</evidence>
<keyword evidence="4" id="KW-0479">Metal-binding</keyword>
<evidence type="ECO:0000256" key="2">
    <source>
        <dbReference type="ARBA" id="ARBA00008072"/>
    </source>
</evidence>
<dbReference type="Gene3D" id="3.90.180.10">
    <property type="entry name" value="Medium-chain alcohol dehydrogenases, catalytic domain"/>
    <property type="match status" value="1"/>
</dbReference>
<comment type="cofactor">
    <cofactor evidence="1">
        <name>Zn(2+)</name>
        <dbReference type="ChEBI" id="CHEBI:29105"/>
    </cofactor>
</comment>
<dbReference type="EC" id="1.1.1.1" evidence="3"/>
<dbReference type="InterPro" id="IPR013154">
    <property type="entry name" value="ADH-like_N"/>
</dbReference>
<comment type="similarity">
    <text evidence="2">Belongs to the zinc-containing alcohol dehydrogenase family.</text>
</comment>
<feature type="domain" description="Enoyl reductase (ER)" evidence="9">
    <location>
        <begin position="8"/>
        <end position="311"/>
    </location>
</feature>
<evidence type="ECO:0000256" key="1">
    <source>
        <dbReference type="ARBA" id="ARBA00001947"/>
    </source>
</evidence>
<dbReference type="Proteomes" id="UP001499841">
    <property type="component" value="Unassembled WGS sequence"/>
</dbReference>
<dbReference type="RefSeq" id="WP_345041069.1">
    <property type="nucleotide sequence ID" value="NZ_BAABBA010000010.1"/>
</dbReference>
<evidence type="ECO:0000256" key="5">
    <source>
        <dbReference type="ARBA" id="ARBA00022833"/>
    </source>
</evidence>
<dbReference type="SMART" id="SM00829">
    <property type="entry name" value="PKS_ER"/>
    <property type="match status" value="1"/>
</dbReference>
<evidence type="ECO:0000256" key="7">
    <source>
        <dbReference type="ARBA" id="ARBA00049164"/>
    </source>
</evidence>
<dbReference type="Pfam" id="PF08240">
    <property type="entry name" value="ADH_N"/>
    <property type="match status" value="1"/>
</dbReference>
<evidence type="ECO:0000256" key="6">
    <source>
        <dbReference type="ARBA" id="ARBA00023002"/>
    </source>
</evidence>
<reference evidence="11" key="1">
    <citation type="journal article" date="2019" name="Int. J. Syst. Evol. Microbiol.">
        <title>The Global Catalogue of Microorganisms (GCM) 10K type strain sequencing project: providing services to taxonomists for standard genome sequencing and annotation.</title>
        <authorList>
            <consortium name="The Broad Institute Genomics Platform"/>
            <consortium name="The Broad Institute Genome Sequencing Center for Infectious Disease"/>
            <person name="Wu L."/>
            <person name="Ma J."/>
        </authorList>
    </citation>
    <scope>NUCLEOTIDE SEQUENCE [LARGE SCALE GENOMIC DNA]</scope>
    <source>
        <strain evidence="11">JCM 17459</strain>
    </source>
</reference>
<evidence type="ECO:0000256" key="4">
    <source>
        <dbReference type="ARBA" id="ARBA00022723"/>
    </source>
</evidence>
<dbReference type="PANTHER" id="PTHR42940">
    <property type="entry name" value="ALCOHOL DEHYDROGENASE 1-RELATED"/>
    <property type="match status" value="1"/>
</dbReference>
<name>A0ABP8EV75_9MICO</name>
<keyword evidence="5" id="KW-0862">Zinc</keyword>
<proteinExistence type="inferred from homology"/>
<comment type="catalytic activity">
    <reaction evidence="7">
        <text>a secondary alcohol + NAD(+) = a ketone + NADH + H(+)</text>
        <dbReference type="Rhea" id="RHEA:10740"/>
        <dbReference type="ChEBI" id="CHEBI:15378"/>
        <dbReference type="ChEBI" id="CHEBI:17087"/>
        <dbReference type="ChEBI" id="CHEBI:35681"/>
        <dbReference type="ChEBI" id="CHEBI:57540"/>
        <dbReference type="ChEBI" id="CHEBI:57945"/>
        <dbReference type="EC" id="1.1.1.1"/>
    </reaction>
</comment>
<accession>A0ABP8EV75</accession>
<evidence type="ECO:0000259" key="9">
    <source>
        <dbReference type="SMART" id="SM00829"/>
    </source>
</evidence>
<gene>
    <name evidence="10" type="primary">adhP</name>
    <name evidence="10" type="ORF">GCM10022262_22300</name>
</gene>
<dbReference type="PANTHER" id="PTHR42940:SF8">
    <property type="entry name" value="VACUOLAR PROTEIN SORTING-ASSOCIATED PROTEIN 11"/>
    <property type="match status" value="1"/>
</dbReference>
<organism evidence="10 11">
    <name type="scientific">Georgenia daeguensis</name>
    <dbReference type="NCBI Taxonomy" id="908355"/>
    <lineage>
        <taxon>Bacteria</taxon>
        <taxon>Bacillati</taxon>
        <taxon>Actinomycetota</taxon>
        <taxon>Actinomycetes</taxon>
        <taxon>Micrococcales</taxon>
        <taxon>Bogoriellaceae</taxon>
        <taxon>Georgenia</taxon>
    </lineage>
</organism>
<keyword evidence="11" id="KW-1185">Reference proteome</keyword>